<accession>A0A1W1X2A5</accession>
<proteinExistence type="predicted"/>
<protein>
    <submittedName>
        <fullName evidence="1">Uncharacterized protein</fullName>
    </submittedName>
</protein>
<organism evidence="1 2">
    <name type="scientific">Desulfacinum hydrothermale DSM 13146</name>
    <dbReference type="NCBI Taxonomy" id="1121390"/>
    <lineage>
        <taxon>Bacteria</taxon>
        <taxon>Pseudomonadati</taxon>
        <taxon>Thermodesulfobacteriota</taxon>
        <taxon>Syntrophobacteria</taxon>
        <taxon>Syntrophobacterales</taxon>
        <taxon>Syntrophobacteraceae</taxon>
        <taxon>Desulfacinum</taxon>
    </lineage>
</organism>
<evidence type="ECO:0000313" key="2">
    <source>
        <dbReference type="Proteomes" id="UP000192783"/>
    </source>
</evidence>
<name>A0A1W1X2A5_9BACT</name>
<keyword evidence="2" id="KW-1185">Reference proteome</keyword>
<dbReference type="STRING" id="1121390.SAMN02746041_00338"/>
<sequence length="77" mass="7688">MAAIRFAVICKKGAGGKLSNNAGEEAFFPSAASKDWGKVPNPCMAIGYGVPLGGAAMPCPAGPTSHGYAGKGNLMAF</sequence>
<gene>
    <name evidence="1" type="ORF">SAMN02746041_00338</name>
</gene>
<evidence type="ECO:0000313" key="1">
    <source>
        <dbReference type="EMBL" id="SMC17541.1"/>
    </source>
</evidence>
<dbReference type="AlphaFoldDB" id="A0A1W1X2A5"/>
<dbReference type="EMBL" id="FWXF01000001">
    <property type="protein sequence ID" value="SMC17541.1"/>
    <property type="molecule type" value="Genomic_DNA"/>
</dbReference>
<reference evidence="1 2" key="1">
    <citation type="submission" date="2017-04" db="EMBL/GenBank/DDBJ databases">
        <authorList>
            <person name="Afonso C.L."/>
            <person name="Miller P.J."/>
            <person name="Scott M.A."/>
            <person name="Spackman E."/>
            <person name="Goraichik I."/>
            <person name="Dimitrov K.M."/>
            <person name="Suarez D.L."/>
            <person name="Swayne D.E."/>
        </authorList>
    </citation>
    <scope>NUCLEOTIDE SEQUENCE [LARGE SCALE GENOMIC DNA]</scope>
    <source>
        <strain evidence="1 2">DSM 13146</strain>
    </source>
</reference>
<dbReference type="Proteomes" id="UP000192783">
    <property type="component" value="Unassembled WGS sequence"/>
</dbReference>